<gene>
    <name evidence="1" type="ORF">GLOINDRAFT_24400</name>
</gene>
<dbReference type="AlphaFoldDB" id="U9U8P9"/>
<dbReference type="HOGENOM" id="CLU_1866195_0_0_1"/>
<protein>
    <submittedName>
        <fullName evidence="1">Uncharacterized protein</fullName>
    </submittedName>
</protein>
<sequence>MAMIQYSFEINVHYAEGNPELQAFRIEPYIDGSALVVVKNLYGKDCSEPILRFRIIHSTNGTIIPIDMSLPVPDFNFNSCKYFNKSDENVEYDIGVERQPGLRVYSLTPGYLLVTYLNTTDVAVFGLIINWQGEILS</sequence>
<evidence type="ECO:0000313" key="1">
    <source>
        <dbReference type="EMBL" id="ESA14958.1"/>
    </source>
</evidence>
<accession>U9U8P9</accession>
<reference evidence="1" key="1">
    <citation type="submission" date="2013-07" db="EMBL/GenBank/DDBJ databases">
        <title>The genome of an arbuscular mycorrhizal fungus provides insights into the evolution of the oldest plant symbiosis.</title>
        <authorList>
            <consortium name="DOE Joint Genome Institute"/>
            <person name="Tisserant E."/>
            <person name="Malbreil M."/>
            <person name="Kuo A."/>
            <person name="Kohler A."/>
            <person name="Symeonidi A."/>
            <person name="Balestrini R."/>
            <person name="Charron P."/>
            <person name="Duensing N."/>
            <person name="Frei-dit-Frey N."/>
            <person name="Gianinazzi-Pearson V."/>
            <person name="Gilbert B."/>
            <person name="Handa Y."/>
            <person name="Hijri M."/>
            <person name="Kaul R."/>
            <person name="Kawaguchi M."/>
            <person name="Krajinski F."/>
            <person name="Lammers P."/>
            <person name="Lapierre D."/>
            <person name="Masclaux F.G."/>
            <person name="Murat C."/>
            <person name="Morin E."/>
            <person name="Ndikumana S."/>
            <person name="Pagni M."/>
            <person name="Petitpierre D."/>
            <person name="Requena N."/>
            <person name="Rosikiewicz P."/>
            <person name="Riley R."/>
            <person name="Saito K."/>
            <person name="San Clemente H."/>
            <person name="Shapiro H."/>
            <person name="van Tuinen D."/>
            <person name="Becard G."/>
            <person name="Bonfante P."/>
            <person name="Paszkowski U."/>
            <person name="Shachar-Hill Y."/>
            <person name="Young J.P."/>
            <person name="Sanders I.R."/>
            <person name="Henrissat B."/>
            <person name="Rensing S.A."/>
            <person name="Grigoriev I.V."/>
            <person name="Corradi N."/>
            <person name="Roux C."/>
            <person name="Martin F."/>
        </authorList>
    </citation>
    <scope>NUCLEOTIDE SEQUENCE</scope>
    <source>
        <strain evidence="1">DAOM 197198</strain>
    </source>
</reference>
<proteinExistence type="predicted"/>
<name>U9U8P9_RHIID</name>
<organism evidence="1">
    <name type="scientific">Rhizophagus irregularis (strain DAOM 181602 / DAOM 197198 / MUCL 43194)</name>
    <name type="common">Arbuscular mycorrhizal fungus</name>
    <name type="synonym">Glomus intraradices</name>
    <dbReference type="NCBI Taxonomy" id="747089"/>
    <lineage>
        <taxon>Eukaryota</taxon>
        <taxon>Fungi</taxon>
        <taxon>Fungi incertae sedis</taxon>
        <taxon>Mucoromycota</taxon>
        <taxon>Glomeromycotina</taxon>
        <taxon>Glomeromycetes</taxon>
        <taxon>Glomerales</taxon>
        <taxon>Glomeraceae</taxon>
        <taxon>Rhizophagus</taxon>
    </lineage>
</organism>
<dbReference type="EMBL" id="KI282414">
    <property type="protein sequence ID" value="ESA14958.1"/>
    <property type="molecule type" value="Genomic_DNA"/>
</dbReference>
<dbReference type="VEuPathDB" id="FungiDB:RhiirFUN_011614"/>